<sequence>MGDHLTEKDINNLTSKYWYSKFEHGEGGCEHVSFFSDIKDELEKYYYQNYDLRKISDNILRALCYIYNKKKNNPGNFDEELCSYLYYWLGDKIYHKVNKTVFSKIINVIFQELYKNNAEDIIICKANNHSIDQERFNDNKVLFDYSKDYQYIEMVTAHGGTTCDSIYKNYIKKYIDIYIDAYSNCTGNNDKKYECHKYSEILNKKLYPKLSTFPCVHSENARAVLERQKRPEQQETALDHHFTFPSVMDSASDRRTPVGPILNKQQNLPSLKNSGPIEALSVDDTTGGSTSKTIAGSIVPVLGVSSFSLLLYKVTPLGGYINRLLGRNSNMYNNIDYMDSFNPYSDGIVPGDRRMNISYHRL</sequence>
<dbReference type="EMBL" id="FLYI01000491">
    <property type="protein sequence ID" value="SCA82118.1"/>
    <property type="molecule type" value="Genomic_DNA"/>
</dbReference>
<evidence type="ECO:0000313" key="2">
    <source>
        <dbReference type="Proteomes" id="UP000305196"/>
    </source>
</evidence>
<organism evidence="1 2">
    <name type="scientific">Plasmodium vivax</name>
    <name type="common">malaria parasite P. vivax</name>
    <dbReference type="NCBI Taxonomy" id="5855"/>
    <lineage>
        <taxon>Eukaryota</taxon>
        <taxon>Sar</taxon>
        <taxon>Alveolata</taxon>
        <taxon>Apicomplexa</taxon>
        <taxon>Aconoidasida</taxon>
        <taxon>Haemosporida</taxon>
        <taxon>Plasmodiidae</taxon>
        <taxon>Plasmodium</taxon>
        <taxon>Plasmodium (Plasmodium)</taxon>
    </lineage>
</organism>
<dbReference type="InterPro" id="IPR008780">
    <property type="entry name" value="Plasmodium_Vir"/>
</dbReference>
<dbReference type="Proteomes" id="UP000305196">
    <property type="component" value="Unassembled WGS sequence"/>
</dbReference>
<dbReference type="AlphaFoldDB" id="A0A1G4E5M6"/>
<dbReference type="VEuPathDB" id="PlasmoDB:PVW1_100006400"/>
<dbReference type="VEuPathDB" id="PlasmoDB:PVPAM_140082000"/>
<evidence type="ECO:0000313" key="1">
    <source>
        <dbReference type="EMBL" id="SCA82118.1"/>
    </source>
</evidence>
<reference evidence="1 2" key="1">
    <citation type="submission" date="2016-07" db="EMBL/GenBank/DDBJ databases">
        <authorList>
            <consortium name="Pathogen Informatics"/>
        </authorList>
    </citation>
    <scope>NUCLEOTIDE SEQUENCE [LARGE SCALE GENOMIC DNA]</scope>
</reference>
<accession>A0A1G4E5M6</accession>
<protein>
    <submittedName>
        <fullName evidence="1">Vir protein, putative</fullName>
    </submittedName>
</protein>
<dbReference type="VEuPathDB" id="PlasmoDB:PVP01_0002120"/>
<name>A0A1G4E5M6_PLAVI</name>
<dbReference type="Pfam" id="PF05795">
    <property type="entry name" value="Plasmodium_Vir"/>
    <property type="match status" value="1"/>
</dbReference>
<proteinExistence type="predicted"/>
<gene>
    <name evidence="1" type="ORF">PVC01_000117000</name>
</gene>
<dbReference type="VEuPathDB" id="PlasmoDB:PVX_150260"/>